<name>A0A7W5V9P1_9ACTN</name>
<proteinExistence type="predicted"/>
<dbReference type="EMBL" id="JACIBV010000001">
    <property type="protein sequence ID" value="MBB3730721.1"/>
    <property type="molecule type" value="Genomic_DNA"/>
</dbReference>
<sequence length="194" mass="20787">MTRVVAVLVRQSMANAAPGDPREFLEAIVEDTYEMVAGLELVTPVLATSVPDLDHLLWPGTDIIAIKEHTPLKDIFAAINADQAAIVSGDAPDLPPLLIGKLFRELGRAELTVCPSEDGGAVAMAAKLPFPGWADPDLDAQDPVKELRAQAPGRRMVATTPGWHRVRTSADLDRLDPGLEGWENTRAVLGATAR</sequence>
<dbReference type="GeneID" id="95392848"/>
<comment type="caution">
    <text evidence="1">The sequence shown here is derived from an EMBL/GenBank/DDBJ whole genome shotgun (WGS) entry which is preliminary data.</text>
</comment>
<dbReference type="Gene3D" id="3.90.550.10">
    <property type="entry name" value="Spore Coat Polysaccharide Biosynthesis Protein SpsA, Chain A"/>
    <property type="match status" value="1"/>
</dbReference>
<dbReference type="AlphaFoldDB" id="A0A7W5V9P1"/>
<reference evidence="1 2" key="1">
    <citation type="submission" date="2020-08" db="EMBL/GenBank/DDBJ databases">
        <title>Sequencing the genomes of 1000 actinobacteria strains.</title>
        <authorList>
            <person name="Klenk H.-P."/>
        </authorList>
    </citation>
    <scope>NUCLEOTIDE SEQUENCE [LARGE SCALE GENOMIC DNA]</scope>
    <source>
        <strain evidence="1 2">DSM 44320</strain>
    </source>
</reference>
<evidence type="ECO:0000313" key="1">
    <source>
        <dbReference type="EMBL" id="MBB3730721.1"/>
    </source>
</evidence>
<keyword evidence="2" id="KW-1185">Reference proteome</keyword>
<dbReference type="RefSeq" id="WP_183655748.1">
    <property type="nucleotide sequence ID" value="NZ_BAAAXX010000151.1"/>
</dbReference>
<gene>
    <name evidence="1" type="ORF">FHR33_006581</name>
</gene>
<organism evidence="1 2">
    <name type="scientific">Nonomuraea dietziae</name>
    <dbReference type="NCBI Taxonomy" id="65515"/>
    <lineage>
        <taxon>Bacteria</taxon>
        <taxon>Bacillati</taxon>
        <taxon>Actinomycetota</taxon>
        <taxon>Actinomycetes</taxon>
        <taxon>Streptosporangiales</taxon>
        <taxon>Streptosporangiaceae</taxon>
        <taxon>Nonomuraea</taxon>
    </lineage>
</organism>
<accession>A0A7W5V9P1</accession>
<evidence type="ECO:0000313" key="2">
    <source>
        <dbReference type="Proteomes" id="UP000579945"/>
    </source>
</evidence>
<dbReference type="InterPro" id="IPR029044">
    <property type="entry name" value="Nucleotide-diphossugar_trans"/>
</dbReference>
<protein>
    <submittedName>
        <fullName evidence="1">Uncharacterized protein</fullName>
    </submittedName>
</protein>
<dbReference type="SUPFAM" id="SSF53448">
    <property type="entry name" value="Nucleotide-diphospho-sugar transferases"/>
    <property type="match status" value="1"/>
</dbReference>
<dbReference type="Proteomes" id="UP000579945">
    <property type="component" value="Unassembled WGS sequence"/>
</dbReference>